<dbReference type="Proteomes" id="UP000199533">
    <property type="component" value="Unassembled WGS sequence"/>
</dbReference>
<gene>
    <name evidence="2" type="ORF">SAMN05216302_102171</name>
</gene>
<feature type="transmembrane region" description="Helical" evidence="1">
    <location>
        <begin position="63"/>
        <end position="87"/>
    </location>
</feature>
<keyword evidence="3" id="KW-1185">Reference proteome</keyword>
<organism evidence="2 3">
    <name type="scientific">Nitrosomonas aestuarii</name>
    <dbReference type="NCBI Taxonomy" id="52441"/>
    <lineage>
        <taxon>Bacteria</taxon>
        <taxon>Pseudomonadati</taxon>
        <taxon>Pseudomonadota</taxon>
        <taxon>Betaproteobacteria</taxon>
        <taxon>Nitrosomonadales</taxon>
        <taxon>Nitrosomonadaceae</taxon>
        <taxon>Nitrosomonas</taxon>
    </lineage>
</organism>
<keyword evidence="1" id="KW-0812">Transmembrane</keyword>
<dbReference type="EMBL" id="FOSP01000021">
    <property type="protein sequence ID" value="SFK93346.1"/>
    <property type="molecule type" value="Genomic_DNA"/>
</dbReference>
<feature type="transmembrane region" description="Helical" evidence="1">
    <location>
        <begin position="21"/>
        <end position="43"/>
    </location>
</feature>
<dbReference type="AlphaFoldDB" id="A0A1I4DMQ7"/>
<dbReference type="STRING" id="52441.SAMN05216302_102171"/>
<keyword evidence="1" id="KW-0472">Membrane</keyword>
<keyword evidence="1" id="KW-1133">Transmembrane helix</keyword>
<protein>
    <submittedName>
        <fullName evidence="2">Uncharacterized protein</fullName>
    </submittedName>
</protein>
<dbReference type="RefSeq" id="WP_090700818.1">
    <property type="nucleotide sequence ID" value="NZ_FOSP01000021.1"/>
</dbReference>
<accession>A0A1I4DMQ7</accession>
<evidence type="ECO:0000313" key="2">
    <source>
        <dbReference type="EMBL" id="SFK93346.1"/>
    </source>
</evidence>
<sequence>MNAPRKAGSKTKSVNYEHHSRSWVFDAFVPILGLLTGFVGSIYSSNIRDAFPFASNTWGMKIISSNISVSASIFWILLITFVVSLAIQQFQRYMRRKVDQDTLTKQITDLKSVLGTMPPVDFMDALSKAIQDCDNYVTEQKAISEYPIPEGDDDTKRAIVLARDRRNQARFILSNMIALANQWDNTLISGPHGAIYRGNIMLFRSREELAKLNNFEASNLFSHTKFIVASDAKTAFESVDGILDLDLLMTYRDTELHRIM</sequence>
<evidence type="ECO:0000256" key="1">
    <source>
        <dbReference type="SAM" id="Phobius"/>
    </source>
</evidence>
<proteinExistence type="predicted"/>
<evidence type="ECO:0000313" key="3">
    <source>
        <dbReference type="Proteomes" id="UP000199533"/>
    </source>
</evidence>
<reference evidence="3" key="1">
    <citation type="submission" date="2016-10" db="EMBL/GenBank/DDBJ databases">
        <authorList>
            <person name="Varghese N."/>
            <person name="Submissions S."/>
        </authorList>
    </citation>
    <scope>NUCLEOTIDE SEQUENCE [LARGE SCALE GENOMIC DNA]</scope>
    <source>
        <strain evidence="3">Nm69</strain>
    </source>
</reference>
<name>A0A1I4DMQ7_9PROT</name>